<protein>
    <submittedName>
        <fullName evidence="1">Uncharacterized protein</fullName>
    </submittedName>
</protein>
<dbReference type="OrthoDB" id="2019425at2759"/>
<dbReference type="Proteomes" id="UP000008311">
    <property type="component" value="Unassembled WGS sequence"/>
</dbReference>
<dbReference type="PANTHER" id="PTHR36730:SF1">
    <property type="entry name" value="CATHEPSIN PROPEPTIDE INHIBITOR DOMAIN-CONTAINING PROTEIN"/>
    <property type="match status" value="1"/>
</dbReference>
<proteinExistence type="predicted"/>
<sequence>MKSLFQIQPPLTSSTTKLPITEVPLNQLQIGFNNNIPKVVSSSCQFIIRKSLPFAASAALLLSATPASAGFMSGISGLESVPGPELPQIDFLNKFNEENQKKYAENDARFQSSPILKELLERSKQNKEKNRQAIQDKYCIRGAEWGVGDCSTDGMSPAERDNFIAMLKEKAGIKD</sequence>
<dbReference type="OMA" id="CENPKIN"/>
<gene>
    <name evidence="1" type="ORF">RCOM_1621750</name>
</gene>
<dbReference type="InParanoid" id="B9RCX1"/>
<dbReference type="STRING" id="3988.B9RCX1"/>
<dbReference type="EMBL" id="EQ973775">
    <property type="protein sequence ID" value="EEF50788.1"/>
    <property type="molecule type" value="Genomic_DNA"/>
</dbReference>
<evidence type="ECO:0000313" key="2">
    <source>
        <dbReference type="Proteomes" id="UP000008311"/>
    </source>
</evidence>
<dbReference type="PANTHER" id="PTHR36730">
    <property type="entry name" value="OS03G0210700 PROTEIN"/>
    <property type="match status" value="1"/>
</dbReference>
<keyword evidence="2" id="KW-1185">Reference proteome</keyword>
<reference evidence="2" key="1">
    <citation type="journal article" date="2010" name="Nat. Biotechnol.">
        <title>Draft genome sequence of the oilseed species Ricinus communis.</title>
        <authorList>
            <person name="Chan A.P."/>
            <person name="Crabtree J."/>
            <person name="Zhao Q."/>
            <person name="Lorenzi H."/>
            <person name="Orvis J."/>
            <person name="Puiu D."/>
            <person name="Melake-Berhan A."/>
            <person name="Jones K.M."/>
            <person name="Redman J."/>
            <person name="Chen G."/>
            <person name="Cahoon E.B."/>
            <person name="Gedil M."/>
            <person name="Stanke M."/>
            <person name="Haas B.J."/>
            <person name="Wortman J.R."/>
            <person name="Fraser-Liggett C.M."/>
            <person name="Ravel J."/>
            <person name="Rabinowicz P.D."/>
        </authorList>
    </citation>
    <scope>NUCLEOTIDE SEQUENCE [LARGE SCALE GENOMIC DNA]</scope>
    <source>
        <strain evidence="2">cv. Hale</strain>
    </source>
</reference>
<dbReference type="AlphaFoldDB" id="B9RCX1"/>
<dbReference type="eggNOG" id="ENOG502S18G">
    <property type="taxonomic scope" value="Eukaryota"/>
</dbReference>
<evidence type="ECO:0000313" key="1">
    <source>
        <dbReference type="EMBL" id="EEF50788.1"/>
    </source>
</evidence>
<dbReference type="FunCoup" id="B9RCX1">
    <property type="interactions" value="27"/>
</dbReference>
<dbReference type="KEGG" id="rcu:8289146"/>
<name>B9RCX1_RICCO</name>
<organism evidence="1 2">
    <name type="scientific">Ricinus communis</name>
    <name type="common">Castor bean</name>
    <dbReference type="NCBI Taxonomy" id="3988"/>
    <lineage>
        <taxon>Eukaryota</taxon>
        <taxon>Viridiplantae</taxon>
        <taxon>Streptophyta</taxon>
        <taxon>Embryophyta</taxon>
        <taxon>Tracheophyta</taxon>
        <taxon>Spermatophyta</taxon>
        <taxon>Magnoliopsida</taxon>
        <taxon>eudicotyledons</taxon>
        <taxon>Gunneridae</taxon>
        <taxon>Pentapetalae</taxon>
        <taxon>rosids</taxon>
        <taxon>fabids</taxon>
        <taxon>Malpighiales</taxon>
        <taxon>Euphorbiaceae</taxon>
        <taxon>Acalyphoideae</taxon>
        <taxon>Acalypheae</taxon>
        <taxon>Ricinus</taxon>
    </lineage>
</organism>
<accession>B9RCX1</accession>